<dbReference type="SUPFAM" id="SSF56204">
    <property type="entry name" value="Hect, E3 ligase catalytic domain"/>
    <property type="match status" value="1"/>
</dbReference>
<dbReference type="InterPro" id="IPR044611">
    <property type="entry name" value="E3A/B/C-like"/>
</dbReference>
<dbReference type="InterPro" id="IPR035983">
    <property type="entry name" value="Hect_E3_ubiquitin_ligase"/>
</dbReference>
<evidence type="ECO:0000256" key="1">
    <source>
        <dbReference type="ARBA" id="ARBA00000885"/>
    </source>
</evidence>
<comment type="caution">
    <text evidence="8">The sequence shown here is derived from an EMBL/GenBank/DDBJ whole genome shotgun (WGS) entry which is preliminary data.</text>
</comment>
<feature type="compositionally biased region" description="Polar residues" evidence="6">
    <location>
        <begin position="16"/>
        <end position="29"/>
    </location>
</feature>
<dbReference type="Gene3D" id="3.90.1750.10">
    <property type="entry name" value="Hect, E3 ligase catalytic domains"/>
    <property type="match status" value="1"/>
</dbReference>
<dbReference type="Pfam" id="PF00632">
    <property type="entry name" value="HECT"/>
    <property type="match status" value="1"/>
</dbReference>
<evidence type="ECO:0000256" key="2">
    <source>
        <dbReference type="ARBA" id="ARBA00012485"/>
    </source>
</evidence>
<feature type="region of interest" description="Disordered" evidence="6">
    <location>
        <begin position="992"/>
        <end position="1019"/>
    </location>
</feature>
<dbReference type="GO" id="GO:0006511">
    <property type="term" value="P:ubiquitin-dependent protein catabolic process"/>
    <property type="evidence" value="ECO:0007669"/>
    <property type="project" value="TreeGrafter"/>
</dbReference>
<keyword evidence="9" id="KW-1185">Reference proteome</keyword>
<dbReference type="PROSITE" id="PS50096">
    <property type="entry name" value="IQ"/>
    <property type="match status" value="1"/>
</dbReference>
<reference evidence="8" key="1">
    <citation type="submission" date="2021-03" db="EMBL/GenBank/DDBJ databases">
        <authorList>
            <person name="Tagirdzhanova G."/>
        </authorList>
    </citation>
    <scope>NUCLEOTIDE SEQUENCE</scope>
</reference>
<feature type="region of interest" description="Disordered" evidence="6">
    <location>
        <begin position="677"/>
        <end position="702"/>
    </location>
</feature>
<feature type="active site" description="Glycyl thioester intermediate" evidence="5">
    <location>
        <position position="1168"/>
    </location>
</feature>
<evidence type="ECO:0000313" key="8">
    <source>
        <dbReference type="EMBL" id="CAF9916089.1"/>
    </source>
</evidence>
<dbReference type="CDD" id="cd23767">
    <property type="entry name" value="IQCD"/>
    <property type="match status" value="1"/>
</dbReference>
<sequence>MLKPSPTVESIMIPSFTGSSRPRRQVNLSGRTNNPFAKVGNRASNPSAQNAVVHAQQERLQRQLERERPPAATTIQRVWRGHRQRIAIKNRWKEEWDLEESHAPTHGPYQTDYVCLRQLRLLVQFASTSDETDVRRLSRFASRLLSDPLLKDGVPRQASEVWTTPLALLARLAARTIIDFGAGNPLLLPFECLLDLLRSLASIVPEHVSGSDYYKAVLIAIESWPKLPSCNFRRVESTVYALLQSHNAISQQRRASGLEDKRSSLSAYSGFAWCLLTESIVSSSVDLESLSEHVDFQLLTEAVETRTHGLFAYPPHNAMWLLAHYIYFGRRSLRDQPEASYVRVISNLISSCAHRLEWQIHYSSLNTSGGEQLPDFVEQQLLSLITQDSVTRLLGFLEGSSESSNSEATEQASTLATYVLTLLRVFPRRADDIRMWLFMGGARKRSGTERLPAVKFFYESIRRSTVFTSISREPRESINLLKPDLNTQARGHRASHTAAERRGCEWRVIFLFMELYKFVLMIMDDEEFLSGSVPANEDQSWTRKSALPTDQIADLIKFLKNLAFSIYWDGPEINGNQKEQPQDGLSHYFSTKTHSRPAIVSERQDEPPLADMPGMTLTHLKGIVTGLLRMLYERDSRRKFLPTGHWLMTKYFEMDRFIAAVVEEEEAKKSIGDVDIQPEEVIDSPYEDDDEDEDDEGSLIGTSRTQRLRHAERLREKQQQLARKRDLDLITPRLEIMQNMPFFIPFATRVQIFRQFVRNEQRERRGFEDPDDWRFAMMHAHTHDMSKHRATVRRDSIFDDAYEQFYALNEGLKEPIQIKFVDKFGTEEEGIDGGGVTKEFLTSVTTEAFSSNSDNLDIFIENDQHLLFPNPSAVDERRDLLTQAGLRENDPEWTDSVRDLLRRYEFLGRIIGKCMYEGILVDIPFAGFFLLKWALTGGAGAASRETSYRANLNDLRDLDEGLYQGLLQLKNYPGNVDDFALNFTIEDAIEQRRRDTTAPASSASSRNRTVTRELRPGGSSLSVTNENRLVYISLVARHRLQFQPRFQTSAFLRGLGQIVSPSWLSMFNQSELQTLISGSRTSIDINDLRRNTLYGGVYALGDDGIEHPTVQYFWKALELMADSDRRKVLKFVTSTPRAPLLGFDQLNPRFSIRDSGSDQTRLPTTSTCVNLLKLPVYHSLAVLKERLLYSVNAGAGFNLS</sequence>
<dbReference type="PROSITE" id="PS50237">
    <property type="entry name" value="HECT"/>
    <property type="match status" value="1"/>
</dbReference>
<protein>
    <recommendedName>
        <fullName evidence="2">HECT-type E3 ubiquitin transferase</fullName>
        <ecNumber evidence="2">2.3.2.26</ecNumber>
    </recommendedName>
</protein>
<gene>
    <name evidence="8" type="ORF">HETSPECPRED_002754</name>
</gene>
<dbReference type="EC" id="2.3.2.26" evidence="2"/>
<dbReference type="CDD" id="cd00078">
    <property type="entry name" value="HECTc"/>
    <property type="match status" value="1"/>
</dbReference>
<dbReference type="AlphaFoldDB" id="A0A8H3IJN0"/>
<dbReference type="PANTHER" id="PTHR45700:SF2">
    <property type="entry name" value="UBIQUITIN-PROTEIN LIGASE E3C"/>
    <property type="match status" value="1"/>
</dbReference>
<accession>A0A8H3IJN0</accession>
<evidence type="ECO:0000313" key="9">
    <source>
        <dbReference type="Proteomes" id="UP000664521"/>
    </source>
</evidence>
<dbReference type="PANTHER" id="PTHR45700">
    <property type="entry name" value="UBIQUITIN-PROTEIN LIGASE E3C"/>
    <property type="match status" value="1"/>
</dbReference>
<dbReference type="GO" id="GO:0061630">
    <property type="term" value="F:ubiquitin protein ligase activity"/>
    <property type="evidence" value="ECO:0007669"/>
    <property type="project" value="UniProtKB-EC"/>
</dbReference>
<evidence type="ECO:0000256" key="4">
    <source>
        <dbReference type="ARBA" id="ARBA00022786"/>
    </source>
</evidence>
<dbReference type="Gene3D" id="3.30.2160.10">
    <property type="entry name" value="Hect, E3 ligase catalytic domain"/>
    <property type="match status" value="1"/>
</dbReference>
<evidence type="ECO:0000256" key="6">
    <source>
        <dbReference type="SAM" id="MobiDB-lite"/>
    </source>
</evidence>
<feature type="domain" description="HECT" evidence="7">
    <location>
        <begin position="808"/>
        <end position="1200"/>
    </location>
</feature>
<proteinExistence type="predicted"/>
<evidence type="ECO:0000256" key="3">
    <source>
        <dbReference type="ARBA" id="ARBA00022679"/>
    </source>
</evidence>
<evidence type="ECO:0000256" key="5">
    <source>
        <dbReference type="PROSITE-ProRule" id="PRU00104"/>
    </source>
</evidence>
<feature type="compositionally biased region" description="Acidic residues" evidence="6">
    <location>
        <begin position="677"/>
        <end position="697"/>
    </location>
</feature>
<comment type="catalytic activity">
    <reaction evidence="1">
        <text>S-ubiquitinyl-[E2 ubiquitin-conjugating enzyme]-L-cysteine + [acceptor protein]-L-lysine = [E2 ubiquitin-conjugating enzyme]-L-cysteine + N(6)-ubiquitinyl-[acceptor protein]-L-lysine.</text>
        <dbReference type="EC" id="2.3.2.26"/>
    </reaction>
</comment>
<dbReference type="Proteomes" id="UP000664521">
    <property type="component" value="Unassembled WGS sequence"/>
</dbReference>
<feature type="compositionally biased region" description="Polar residues" evidence="6">
    <location>
        <begin position="998"/>
        <end position="1008"/>
    </location>
</feature>
<feature type="region of interest" description="Disordered" evidence="6">
    <location>
        <begin position="1"/>
        <end position="29"/>
    </location>
</feature>
<dbReference type="Gene3D" id="3.30.2410.10">
    <property type="entry name" value="Hect, E3 ligase catalytic domain"/>
    <property type="match status" value="1"/>
</dbReference>
<dbReference type="InterPro" id="IPR000569">
    <property type="entry name" value="HECT_dom"/>
</dbReference>
<dbReference type="OrthoDB" id="8068875at2759"/>
<dbReference type="GO" id="GO:0000209">
    <property type="term" value="P:protein polyubiquitination"/>
    <property type="evidence" value="ECO:0007669"/>
    <property type="project" value="InterPro"/>
</dbReference>
<dbReference type="SMART" id="SM00119">
    <property type="entry name" value="HECTc"/>
    <property type="match status" value="1"/>
</dbReference>
<name>A0A8H3IJN0_9LECA</name>
<keyword evidence="4 5" id="KW-0833">Ubl conjugation pathway</keyword>
<keyword evidence="3" id="KW-0808">Transferase</keyword>
<organism evidence="8 9">
    <name type="scientific">Heterodermia speciosa</name>
    <dbReference type="NCBI Taxonomy" id="116794"/>
    <lineage>
        <taxon>Eukaryota</taxon>
        <taxon>Fungi</taxon>
        <taxon>Dikarya</taxon>
        <taxon>Ascomycota</taxon>
        <taxon>Pezizomycotina</taxon>
        <taxon>Lecanoromycetes</taxon>
        <taxon>OSLEUM clade</taxon>
        <taxon>Lecanoromycetidae</taxon>
        <taxon>Caliciales</taxon>
        <taxon>Physciaceae</taxon>
        <taxon>Heterodermia</taxon>
    </lineage>
</organism>
<dbReference type="EMBL" id="CAJPDS010000017">
    <property type="protein sequence ID" value="CAF9916089.1"/>
    <property type="molecule type" value="Genomic_DNA"/>
</dbReference>
<evidence type="ECO:0000259" key="7">
    <source>
        <dbReference type="PROSITE" id="PS50237"/>
    </source>
</evidence>